<sequence length="1615" mass="184811">MGVQHVLNHDTNDDPNICKKGVCVKKCCPENHIMKRKICTKSDKHKFQLNIFDGTRMVNESVSFNVIHGRNCTDGGVNLRLAPMNFESDIHYLQRNGSLYRPFSNMEIINFDKFCFETFQLRNRTEFAALVCTLDVIPEPEGVCSYAKLAELGYELLPHPPYSPGLHPSVLYDFFLFPNMKEWLGGKKFASDEQWSLLVLVLVLVLVFDRRRNTVQKRGTTTAPRAELDQPDYSGRTSSGSDPRLRRPVTKTKTPEMKQDKDTSETLKAIFLKCKKITTELPTLQVRFSTDSIQRAQKWRNPEDYCVEVFDNENMKKRLSAILCLSDEDEESHDNMNTVNVYGCICNIKRPCIRKCCGPNEIMIDKDCVSSNFSMTFPTHNEDIPTNAEQDYHFVHNKDCKNNKMLLTPHFQESDKFYIQANGSIFLPMFDDQKWRNPEDYCVEVFDNEELELNKTLSIMLCLSDEEENSVDSMQKINVYASGDNTLDDRPRSGRPSVVDPQELRVPLEDQHYGTTRELLATLGPSQRTINRHLDRSDLTCKCPREDPHELTDAQAQRRVDICTTLLCLIVFGIVFKITLPVTMLFKHSSNYRKWMELKFYHILPIAPSLLLKIMDCSERCSIFFVGKNLKMQRKSKSHAATSLYPTTSAVPVLNGQDLQPCPPALTVNITDGDLKSDGSIHKDGIVYNKSDYFHSEDGMILGCVCNIKFCVRKCCNPDEVMSNNTCIKGEMNVSFDVYNGTHLSTKEKDFYKIYNLYCENDNFQLFPNMSDPFHPDNFYIQQNGSVYIPNLIPEKPMHGPEEYCVENFVKPDQPATFSVLFCTINDDYELEEFANTVLENNSLSYNRKEGTVLFEEDDYCLDHQNNFENVVALLCVEAPKNDTVNYKALSVVVFSDESHECSEVNESVKLPYKNICPVHRQNCSDKVALTLAESSFTIFENHSLLYNSFNQSVHFSNGDYCVERLSNSKNLVALVCVEPPKRKTLLDGEPKFSTSEKFDTDCITKCCPHGSVFSKTNKECVTVNKTVHLPFEHICYATQTCKEKEKLAADLPIEMTEIFHNFTLMYTFRNQSKSFSKDDYCLDYTKENMKKASAFVCVKRAHQVAERSKDTASDLECQNNCLRKCCPDGQSFYRGKNGTNCSGKGTMQLGQLLDLTPYNIIHGKTCPEGHAKIMIDKFKMDGVTVVWEGRTFNSTNSCVESYNNTLVAIICAVDEDVMEIVAYTEKTTCIRKCCAVGFYASKGVCLRHDDPDYVLNIPVYQGKKFIRNVSAVNNILAGVMNCPFFPFKSNLTEWFYVQEDGKLLTSVYGQMSNDYFCVEDLKIENKTVLSAFICYDRNTVEITSRKIYAAEQVSPHTPRNLESQEDEYDLEETSVPEKTFHDGLRGFTGSKKSAERKRFFMYSAYAWAVPILHVLIVYIIDTNSKENSWFSPGIGKGQCFLRRGYPELLYFYGPMAILITINIILFAVTAFKIRSIKKETSMLKKEDSKRHSYENDKQTFNLYLKLLFAMGVNWSMEIISWAVIWSGKAPDAIWYLTDFCNAIYGVFIFFIFVFKRSIWKLLKKRYYTFIGKPYLAHSMTMTNTTRVTSYSTANSSVAENPHGVHDTSTLTSEA</sequence>
<feature type="region of interest" description="Disordered" evidence="10">
    <location>
        <begin position="218"/>
        <end position="260"/>
    </location>
</feature>
<dbReference type="PROSITE" id="PS50261">
    <property type="entry name" value="G_PROTEIN_RECEP_F2_4"/>
    <property type="match status" value="1"/>
</dbReference>
<evidence type="ECO:0000256" key="7">
    <source>
        <dbReference type="ARBA" id="ARBA00023136"/>
    </source>
</evidence>
<keyword evidence="4" id="KW-0732">Signal</keyword>
<organism evidence="13 14">
    <name type="scientific">Tenebrio molitor</name>
    <name type="common">Yellow mealworm beetle</name>
    <dbReference type="NCBI Taxonomy" id="7067"/>
    <lineage>
        <taxon>Eukaryota</taxon>
        <taxon>Metazoa</taxon>
        <taxon>Ecdysozoa</taxon>
        <taxon>Arthropoda</taxon>
        <taxon>Hexapoda</taxon>
        <taxon>Insecta</taxon>
        <taxon>Pterygota</taxon>
        <taxon>Neoptera</taxon>
        <taxon>Endopterygota</taxon>
        <taxon>Coleoptera</taxon>
        <taxon>Polyphaga</taxon>
        <taxon>Cucujiformia</taxon>
        <taxon>Tenebrionidae</taxon>
        <taxon>Tenebrio</taxon>
    </lineage>
</organism>
<dbReference type="Gene3D" id="1.20.1070.10">
    <property type="entry name" value="Rhodopsin 7-helix transmembrane proteins"/>
    <property type="match status" value="1"/>
</dbReference>
<keyword evidence="14" id="KW-1185">Reference proteome</keyword>
<dbReference type="PANTHER" id="PTHR47154">
    <property type="entry name" value="G-PROTEIN COUPLED RECEPTOR MTH-RELATED"/>
    <property type="match status" value="1"/>
</dbReference>
<dbReference type="PANTHER" id="PTHR47154:SF2">
    <property type="entry name" value="G-PROTEIN COUPLED RECEPTOR MTH-RELATED"/>
    <property type="match status" value="1"/>
</dbReference>
<dbReference type="InterPro" id="IPR010596">
    <property type="entry name" value="Methuselah_N_dom"/>
</dbReference>
<dbReference type="InterPro" id="IPR023311">
    <property type="entry name" value="Methusela_ecto_dom_2"/>
</dbReference>
<evidence type="ECO:0000256" key="11">
    <source>
        <dbReference type="SAM" id="Phobius"/>
    </source>
</evidence>
<evidence type="ECO:0000256" key="10">
    <source>
        <dbReference type="SAM" id="MobiDB-lite"/>
    </source>
</evidence>
<evidence type="ECO:0000256" key="2">
    <source>
        <dbReference type="ARBA" id="ARBA00008979"/>
    </source>
</evidence>
<evidence type="ECO:0000256" key="5">
    <source>
        <dbReference type="ARBA" id="ARBA00022989"/>
    </source>
</evidence>
<feature type="domain" description="G-protein coupled receptors family 2 profile 2" evidence="12">
    <location>
        <begin position="1396"/>
        <end position="1557"/>
    </location>
</feature>
<dbReference type="CDD" id="cd15039">
    <property type="entry name" value="7tmB3_Methuselah-like"/>
    <property type="match status" value="1"/>
</dbReference>
<keyword evidence="7 11" id="KW-0472">Membrane</keyword>
<name>A0A8J6L9D3_TENMO</name>
<dbReference type="GO" id="GO:0003676">
    <property type="term" value="F:nucleic acid binding"/>
    <property type="evidence" value="ECO:0007669"/>
    <property type="project" value="InterPro"/>
</dbReference>
<dbReference type="GO" id="GO:0012505">
    <property type="term" value="C:endomembrane system"/>
    <property type="evidence" value="ECO:0007669"/>
    <property type="project" value="UniProtKB-SubCell"/>
</dbReference>
<dbReference type="InterPro" id="IPR017981">
    <property type="entry name" value="GPCR_2-like_7TM"/>
</dbReference>
<keyword evidence="5 11" id="KW-1133">Transmembrane helix</keyword>
<gene>
    <name evidence="13" type="ORF">GEV33_011988</name>
</gene>
<comment type="similarity">
    <text evidence="2">Belongs to the G-protein coupled receptor 2 family. Mth subfamily.</text>
</comment>
<dbReference type="InterPro" id="IPR000832">
    <property type="entry name" value="GPCR_2_secretin-like"/>
</dbReference>
<reference evidence="13" key="2">
    <citation type="submission" date="2021-08" db="EMBL/GenBank/DDBJ databases">
        <authorList>
            <person name="Eriksson T."/>
        </authorList>
    </citation>
    <scope>NUCLEOTIDE SEQUENCE</scope>
    <source>
        <strain evidence="13">Stoneville</strain>
        <tissue evidence="13">Whole head</tissue>
    </source>
</reference>
<dbReference type="GO" id="GO:0008528">
    <property type="term" value="F:G protein-coupled peptide receptor activity"/>
    <property type="evidence" value="ECO:0007669"/>
    <property type="project" value="TreeGrafter"/>
</dbReference>
<protein>
    <recommendedName>
        <fullName evidence="12">G-protein coupled receptors family 2 profile 2 domain-containing protein</fullName>
    </recommendedName>
</protein>
<accession>A0A8J6L9D3</accession>
<dbReference type="GO" id="GO:0005886">
    <property type="term" value="C:plasma membrane"/>
    <property type="evidence" value="ECO:0007669"/>
    <property type="project" value="TreeGrafter"/>
</dbReference>
<evidence type="ECO:0000256" key="9">
    <source>
        <dbReference type="ARBA" id="ARBA00023224"/>
    </source>
</evidence>
<dbReference type="Pfam" id="PF06652">
    <property type="entry name" value="Methuselah_N"/>
    <property type="match status" value="2"/>
</dbReference>
<dbReference type="Proteomes" id="UP000719412">
    <property type="component" value="Unassembled WGS sequence"/>
</dbReference>
<reference evidence="13" key="1">
    <citation type="journal article" date="2020" name="J Insects Food Feed">
        <title>The yellow mealworm (Tenebrio molitor) genome: a resource for the emerging insects as food and feed industry.</title>
        <authorList>
            <person name="Eriksson T."/>
            <person name="Andere A."/>
            <person name="Kelstrup H."/>
            <person name="Emery V."/>
            <person name="Picard C."/>
        </authorList>
    </citation>
    <scope>NUCLEOTIDE SEQUENCE</scope>
    <source>
        <strain evidence="13">Stoneville</strain>
        <tissue evidence="13">Whole head</tissue>
    </source>
</reference>
<evidence type="ECO:0000313" key="13">
    <source>
        <dbReference type="EMBL" id="KAH0810803.1"/>
    </source>
</evidence>
<feature type="transmembrane region" description="Helical" evidence="11">
    <location>
        <begin position="1400"/>
        <end position="1421"/>
    </location>
</feature>
<keyword evidence="8" id="KW-0675">Receptor</keyword>
<dbReference type="InterPro" id="IPR036397">
    <property type="entry name" value="RNaseH_sf"/>
</dbReference>
<feature type="transmembrane region" description="Helical" evidence="11">
    <location>
        <begin position="1503"/>
        <end position="1527"/>
    </location>
</feature>
<feature type="transmembrane region" description="Helical" evidence="11">
    <location>
        <begin position="564"/>
        <end position="586"/>
    </location>
</feature>
<evidence type="ECO:0000313" key="14">
    <source>
        <dbReference type="Proteomes" id="UP000719412"/>
    </source>
</evidence>
<keyword evidence="6" id="KW-0297">G-protein coupled receptor</keyword>
<feature type="transmembrane region" description="Helical" evidence="11">
    <location>
        <begin position="1451"/>
        <end position="1472"/>
    </location>
</feature>
<feature type="transmembrane region" description="Helical" evidence="11">
    <location>
        <begin position="1533"/>
        <end position="1555"/>
    </location>
</feature>
<feature type="region of interest" description="Disordered" evidence="10">
    <location>
        <begin position="1596"/>
        <end position="1615"/>
    </location>
</feature>
<comment type="caution">
    <text evidence="13">The sequence shown here is derived from an EMBL/GenBank/DDBJ whole genome shotgun (WGS) entry which is preliminary data.</text>
</comment>
<dbReference type="GO" id="GO:0007166">
    <property type="term" value="P:cell surface receptor signaling pathway"/>
    <property type="evidence" value="ECO:0007669"/>
    <property type="project" value="InterPro"/>
</dbReference>
<dbReference type="InterPro" id="IPR051384">
    <property type="entry name" value="Mth_GPCR"/>
</dbReference>
<evidence type="ECO:0000259" key="12">
    <source>
        <dbReference type="PROSITE" id="PS50261"/>
    </source>
</evidence>
<proteinExistence type="inferred from homology"/>
<keyword evidence="3 11" id="KW-0812">Transmembrane</keyword>
<keyword evidence="9" id="KW-0807">Transducer</keyword>
<evidence type="ECO:0000256" key="8">
    <source>
        <dbReference type="ARBA" id="ARBA00023170"/>
    </source>
</evidence>
<evidence type="ECO:0000256" key="6">
    <source>
        <dbReference type="ARBA" id="ARBA00023040"/>
    </source>
</evidence>
<evidence type="ECO:0000256" key="4">
    <source>
        <dbReference type="ARBA" id="ARBA00022729"/>
    </source>
</evidence>
<dbReference type="EMBL" id="JABDTM020027254">
    <property type="protein sequence ID" value="KAH0810803.1"/>
    <property type="molecule type" value="Genomic_DNA"/>
</dbReference>
<dbReference type="Gene3D" id="2.170.180.11">
    <property type="entry name" value="Methuselah ectodomain, domain 2"/>
    <property type="match status" value="4"/>
</dbReference>
<dbReference type="InterPro" id="IPR036272">
    <property type="entry name" value="Methuselah_N_sf"/>
</dbReference>
<comment type="subcellular location">
    <subcellularLocation>
        <location evidence="1">Endomembrane system</location>
        <topology evidence="1">Multi-pass membrane protein</topology>
    </subcellularLocation>
</comment>
<dbReference type="Pfam" id="PF00002">
    <property type="entry name" value="7tm_2"/>
    <property type="match status" value="1"/>
</dbReference>
<dbReference type="Gene3D" id="3.30.420.10">
    <property type="entry name" value="Ribonuclease H-like superfamily/Ribonuclease H"/>
    <property type="match status" value="1"/>
</dbReference>
<dbReference type="SUPFAM" id="SSF63877">
    <property type="entry name" value="Methuselah ectodomain"/>
    <property type="match status" value="3"/>
</dbReference>
<evidence type="ECO:0000256" key="3">
    <source>
        <dbReference type="ARBA" id="ARBA00022692"/>
    </source>
</evidence>
<evidence type="ECO:0000256" key="1">
    <source>
        <dbReference type="ARBA" id="ARBA00004127"/>
    </source>
</evidence>